<keyword evidence="1" id="KW-0472">Membrane</keyword>
<dbReference type="InterPro" id="IPR049458">
    <property type="entry name" value="EpsG-like"/>
</dbReference>
<feature type="transmembrane region" description="Helical" evidence="1">
    <location>
        <begin position="207"/>
        <end position="233"/>
    </location>
</feature>
<dbReference type="Pfam" id="PF14897">
    <property type="entry name" value="EpsG"/>
    <property type="match status" value="1"/>
</dbReference>
<feature type="transmembrane region" description="Helical" evidence="1">
    <location>
        <begin position="253"/>
        <end position="271"/>
    </location>
</feature>
<name>A0ABW8JRS2_9GAMM</name>
<feature type="transmembrane region" description="Helical" evidence="1">
    <location>
        <begin position="125"/>
        <end position="143"/>
    </location>
</feature>
<protein>
    <submittedName>
        <fullName evidence="2">EpsG family protein</fullName>
    </submittedName>
</protein>
<keyword evidence="1" id="KW-0812">Transmembrane</keyword>
<feature type="transmembrane region" description="Helical" evidence="1">
    <location>
        <begin position="93"/>
        <end position="113"/>
    </location>
</feature>
<proteinExistence type="predicted"/>
<feature type="transmembrane region" description="Helical" evidence="1">
    <location>
        <begin position="174"/>
        <end position="200"/>
    </location>
</feature>
<feature type="transmembrane region" description="Helical" evidence="1">
    <location>
        <begin position="150"/>
        <end position="168"/>
    </location>
</feature>
<evidence type="ECO:0000313" key="3">
    <source>
        <dbReference type="Proteomes" id="UP001620460"/>
    </source>
</evidence>
<sequence>MAMNEGLVSSPATVAYFGDSTAANARAVVTVLLVAVAWVMTAAVVSLRSTDVGTDTHIYAWVFLAMRNGVVDTRFEPGFVALTRVSSLLGMSVVGYQATLFSVLLGGAVVAARKYFNYLGSQREFLTFLCAVLVFLFVSPMFVNASINAVRQGLAAPLVFAALLAFHRRQWRSFVVLGALASSLHYSSLIYLGFAPVLLLRLRTQRLVAAIGFLAYCSGLSMLVVRAAAPAVYTAVMSYSSGAVYRAGVRLDFAVFSLFWYLLPFLASRLVREPFDERIKQSAAVYMTMVLPFLAVGWGNYSNRYLLVPWVAASFIVAAMACHSRLPALRHPLLLRLALIPAAGVFCYYVLHMVLI</sequence>
<feature type="transmembrane region" description="Helical" evidence="1">
    <location>
        <begin position="283"/>
        <end position="301"/>
    </location>
</feature>
<accession>A0ABW8JRS2</accession>
<gene>
    <name evidence="2" type="ORF">ISP17_03250</name>
</gene>
<dbReference type="EMBL" id="JADIKM010000001">
    <property type="protein sequence ID" value="MFK2902966.1"/>
    <property type="molecule type" value="Genomic_DNA"/>
</dbReference>
<evidence type="ECO:0000256" key="1">
    <source>
        <dbReference type="SAM" id="Phobius"/>
    </source>
</evidence>
<comment type="caution">
    <text evidence="2">The sequence shown here is derived from an EMBL/GenBank/DDBJ whole genome shotgun (WGS) entry which is preliminary data.</text>
</comment>
<reference evidence="2 3" key="1">
    <citation type="submission" date="2020-10" db="EMBL/GenBank/DDBJ databases">
        <title>Phylogeny of dyella-like bacteria.</title>
        <authorList>
            <person name="Fu J."/>
        </authorList>
    </citation>
    <scope>NUCLEOTIDE SEQUENCE [LARGE SCALE GENOMIC DNA]</scope>
    <source>
        <strain evidence="2 3">Gsoil3046</strain>
    </source>
</reference>
<feature type="transmembrane region" description="Helical" evidence="1">
    <location>
        <begin position="333"/>
        <end position="351"/>
    </location>
</feature>
<dbReference type="Proteomes" id="UP001620460">
    <property type="component" value="Unassembled WGS sequence"/>
</dbReference>
<feature type="transmembrane region" description="Helical" evidence="1">
    <location>
        <begin position="27"/>
        <end position="47"/>
    </location>
</feature>
<feature type="transmembrane region" description="Helical" evidence="1">
    <location>
        <begin position="307"/>
        <end position="326"/>
    </location>
</feature>
<keyword evidence="3" id="KW-1185">Reference proteome</keyword>
<keyword evidence="1" id="KW-1133">Transmembrane helix</keyword>
<organism evidence="2 3">
    <name type="scientific">Dyella ginsengisoli</name>
    <dbReference type="NCBI Taxonomy" id="363848"/>
    <lineage>
        <taxon>Bacteria</taxon>
        <taxon>Pseudomonadati</taxon>
        <taxon>Pseudomonadota</taxon>
        <taxon>Gammaproteobacteria</taxon>
        <taxon>Lysobacterales</taxon>
        <taxon>Rhodanobacteraceae</taxon>
        <taxon>Dyella</taxon>
    </lineage>
</organism>
<evidence type="ECO:0000313" key="2">
    <source>
        <dbReference type="EMBL" id="MFK2902966.1"/>
    </source>
</evidence>